<dbReference type="SUPFAM" id="SSF51735">
    <property type="entry name" value="NAD(P)-binding Rossmann-fold domains"/>
    <property type="match status" value="1"/>
</dbReference>
<keyword evidence="4" id="KW-1185">Reference proteome</keyword>
<sequence length="255" mass="26625">MAGRLEGKVAIISGGATGMGGAASRLFAAEGAKIAIIDRNTLAAEEAVAAIAAAGGIARAWTADVSDETQVIAAVEGARAHFGAVTVLFNHAGSIVIKPFLETTLEEWDRLHAINVRSMFLMTRAVLPQMIAAGGGSIVCTSSTSAVAATPMEVLYDTTKGACHMFARAIAVEFRDRNIRCNAVCPGFVRTPHGLREIEELQRLGVDVSEAGIALLQGRIGEPEEVARAALFLASDESSFVNGTHLFVDNGFTAA</sequence>
<keyword evidence="2" id="KW-0560">Oxidoreductase</keyword>
<dbReference type="AlphaFoldDB" id="A0A418W9B1"/>
<name>A0A418W9B1_9PROT</name>
<dbReference type="FunFam" id="3.40.50.720:FF:000084">
    <property type="entry name" value="Short-chain dehydrogenase reductase"/>
    <property type="match status" value="1"/>
</dbReference>
<dbReference type="PRINTS" id="PR00081">
    <property type="entry name" value="GDHRDH"/>
</dbReference>
<dbReference type="Pfam" id="PF13561">
    <property type="entry name" value="adh_short_C2"/>
    <property type="match status" value="1"/>
</dbReference>
<dbReference type="GO" id="GO:0016491">
    <property type="term" value="F:oxidoreductase activity"/>
    <property type="evidence" value="ECO:0007669"/>
    <property type="project" value="UniProtKB-KW"/>
</dbReference>
<comment type="caution">
    <text evidence="3">The sequence shown here is derived from an EMBL/GenBank/DDBJ whole genome shotgun (WGS) entry which is preliminary data.</text>
</comment>
<dbReference type="RefSeq" id="WP_119777234.1">
    <property type="nucleotide sequence ID" value="NZ_QYUK01000011.1"/>
</dbReference>
<dbReference type="OrthoDB" id="7375193at2"/>
<evidence type="ECO:0000256" key="2">
    <source>
        <dbReference type="ARBA" id="ARBA00023002"/>
    </source>
</evidence>
<organism evidence="3 4">
    <name type="scientific">Oleomonas cavernae</name>
    <dbReference type="NCBI Taxonomy" id="2320859"/>
    <lineage>
        <taxon>Bacteria</taxon>
        <taxon>Pseudomonadati</taxon>
        <taxon>Pseudomonadota</taxon>
        <taxon>Alphaproteobacteria</taxon>
        <taxon>Acetobacterales</taxon>
        <taxon>Acetobacteraceae</taxon>
        <taxon>Oleomonas</taxon>
    </lineage>
</organism>
<dbReference type="PANTHER" id="PTHR43477:SF1">
    <property type="entry name" value="DIHYDROANTICAPSIN 7-DEHYDROGENASE"/>
    <property type="match status" value="1"/>
</dbReference>
<dbReference type="EMBL" id="QYUK01000011">
    <property type="protein sequence ID" value="RJF86589.1"/>
    <property type="molecule type" value="Genomic_DNA"/>
</dbReference>
<dbReference type="InterPro" id="IPR002347">
    <property type="entry name" value="SDR_fam"/>
</dbReference>
<evidence type="ECO:0000313" key="3">
    <source>
        <dbReference type="EMBL" id="RJF86589.1"/>
    </source>
</evidence>
<dbReference type="PANTHER" id="PTHR43477">
    <property type="entry name" value="DIHYDROANTICAPSIN 7-DEHYDROGENASE"/>
    <property type="match status" value="1"/>
</dbReference>
<accession>A0A418W9B1</accession>
<evidence type="ECO:0000313" key="4">
    <source>
        <dbReference type="Proteomes" id="UP000284605"/>
    </source>
</evidence>
<dbReference type="Proteomes" id="UP000284605">
    <property type="component" value="Unassembled WGS sequence"/>
</dbReference>
<proteinExistence type="inferred from homology"/>
<evidence type="ECO:0000256" key="1">
    <source>
        <dbReference type="ARBA" id="ARBA00006484"/>
    </source>
</evidence>
<dbReference type="InterPro" id="IPR036291">
    <property type="entry name" value="NAD(P)-bd_dom_sf"/>
</dbReference>
<dbReference type="CDD" id="cd05233">
    <property type="entry name" value="SDR_c"/>
    <property type="match status" value="1"/>
</dbReference>
<gene>
    <name evidence="3" type="ORF">D3874_05775</name>
</gene>
<comment type="similarity">
    <text evidence="1">Belongs to the short-chain dehydrogenases/reductases (SDR) family.</text>
</comment>
<reference evidence="3 4" key="1">
    <citation type="submission" date="2018-09" db="EMBL/GenBank/DDBJ databases">
        <authorList>
            <person name="Zhu H."/>
        </authorList>
    </citation>
    <scope>NUCLEOTIDE SEQUENCE [LARGE SCALE GENOMIC DNA]</scope>
    <source>
        <strain evidence="3 4">K1W22B-8</strain>
    </source>
</reference>
<dbReference type="Gene3D" id="3.40.50.720">
    <property type="entry name" value="NAD(P)-binding Rossmann-like Domain"/>
    <property type="match status" value="1"/>
</dbReference>
<dbReference type="InterPro" id="IPR051122">
    <property type="entry name" value="SDR_DHRS6-like"/>
</dbReference>
<protein>
    <submittedName>
        <fullName evidence="3">SDR family oxidoreductase</fullName>
    </submittedName>
</protein>